<dbReference type="AlphaFoldDB" id="A0A2N9I6C5"/>
<comment type="similarity">
    <text evidence="2">Belongs to the LOB domain-containing protein family.</text>
</comment>
<keyword evidence="4" id="KW-0805">Transcription regulation</keyword>
<evidence type="ECO:0000256" key="3">
    <source>
        <dbReference type="ARBA" id="ARBA00023012"/>
    </source>
</evidence>
<dbReference type="InterPro" id="IPR045279">
    <property type="entry name" value="ARR-like"/>
</dbReference>
<evidence type="ECO:0000259" key="11">
    <source>
        <dbReference type="PROSITE" id="PS50891"/>
    </source>
</evidence>
<dbReference type="GO" id="GO:0005634">
    <property type="term" value="C:nucleus"/>
    <property type="evidence" value="ECO:0007669"/>
    <property type="project" value="UniProtKB-SubCell"/>
</dbReference>
<dbReference type="Pfam" id="PF03195">
    <property type="entry name" value="LOB"/>
    <property type="match status" value="1"/>
</dbReference>
<dbReference type="PANTHER" id="PTHR43874:SF19">
    <property type="entry name" value="RESPONSE REGULATOR 23-RELATED"/>
    <property type="match status" value="1"/>
</dbReference>
<sequence length="1004" mass="110967">METTERIRVDQSVNSKASILDIHILVVDDDATSLAIVSAMLRTWKYGVVTVRNPLDALATLRMQKFDLVVTDLHMPVMNGFELQKQVEEEFNLPVIMMSADDEESVILKSLENGAVFFMVKPVSHEDLKNLWQYAIAAKKGKSVVIEEVEDINPVGELSVEKAPYDDLKSASSSVNQEKRGKKDSKKKSSKRTKEDGDDDNPGAPKKAKVVWTNSLHNRFLLAIRHISLEKAVPKRILEFMNVPGLTRENVASHLQKYRLFLKKVAEKGALTSKGLSERAMRSSFASGLPPSLIFKTILQNYPQFPGFGGNLETLNGSMLGAFPSSHRAASSGAQFGYGDYFNAPNYNIGGTTGFPTKDASSSNYIPQPGLGQWRGLNNLQQPFFGNRNNPIYQGNRSPFGMQTNNVASNFPSSQGDMTYGLMNNAPNGLVNGSNSNETYPQQTQPMRPQLLNTSPLNYDFGTPGILNPNYNIPSTDNMGSLNTTSNAAQNFGYNNGNYARFQMTNGRDQLVGTGAIGFNGGRAPNNAYNNGFGLMNGRNIENMAVAPMGNGSTFGYMAQGGSSSAGSESANQLPPLFNNTLNQQEKMVCQHCQPLAPAKMISMIFSCRKPTINLLRINPPVNEPPVQIPNISGSSCLEENAPLSASFGQGIEQLLELDIDGNLLPSVENPGQYLNQQQLMNPVENPVQYPNQQQLMNSTENPGQYPNQDWEDEFMDSLFGLGPYLPDCYGEATEVEAIKTTKMKELRSRLVRSRLRKGADAGNNFLRSTVVQWMLSLMEDLKQRKIVTTVGKHRCGADQSSSDAFVRDLVIMVNSSESFFDGQVKGDYELRLRTILYGRHGVEVVVADEGDNIVRPLDACKYLRRRCPSDCIFSPYFPPNDPQRFECVHKIYGASNVGKMLQKLPPHLRSQAADTLYFEAQCRNQDPVYGCVGIVSQLHQQITIAESQLAKTQAEIAFLNSNAQEAQVQQLEVNSNFNHLLPEQINTSDLSSYGPSTQNAWFN</sequence>
<dbReference type="GO" id="GO:0009736">
    <property type="term" value="P:cytokinin-activated signaling pathway"/>
    <property type="evidence" value="ECO:0007669"/>
    <property type="project" value="InterPro"/>
</dbReference>
<dbReference type="PANTHER" id="PTHR43874">
    <property type="entry name" value="TWO-COMPONENT RESPONSE REGULATOR"/>
    <property type="match status" value="1"/>
</dbReference>
<dbReference type="SUPFAM" id="SSF46689">
    <property type="entry name" value="Homeodomain-like"/>
    <property type="match status" value="1"/>
</dbReference>
<feature type="region of interest" description="Disordered" evidence="9">
    <location>
        <begin position="168"/>
        <end position="207"/>
    </location>
</feature>
<dbReference type="Gene3D" id="1.10.10.60">
    <property type="entry name" value="Homeodomain-like"/>
    <property type="match status" value="1"/>
</dbReference>
<dbReference type="InterPro" id="IPR006447">
    <property type="entry name" value="Myb_dom_plants"/>
</dbReference>
<evidence type="ECO:0000256" key="2">
    <source>
        <dbReference type="ARBA" id="ARBA00005474"/>
    </source>
</evidence>
<feature type="coiled-coil region" evidence="8">
    <location>
        <begin position="936"/>
        <end position="970"/>
    </location>
</feature>
<evidence type="ECO:0000313" key="12">
    <source>
        <dbReference type="EMBL" id="SPD19371.1"/>
    </source>
</evidence>
<dbReference type="Pfam" id="PF00072">
    <property type="entry name" value="Response_reg"/>
    <property type="match status" value="1"/>
</dbReference>
<evidence type="ECO:0000256" key="9">
    <source>
        <dbReference type="SAM" id="MobiDB-lite"/>
    </source>
</evidence>
<dbReference type="SMART" id="SM00448">
    <property type="entry name" value="REC"/>
    <property type="match status" value="1"/>
</dbReference>
<reference evidence="12" key="1">
    <citation type="submission" date="2018-02" db="EMBL/GenBank/DDBJ databases">
        <authorList>
            <person name="Cohen D.B."/>
            <person name="Kent A.D."/>
        </authorList>
    </citation>
    <scope>NUCLEOTIDE SEQUENCE</scope>
</reference>
<dbReference type="InterPro" id="IPR001789">
    <property type="entry name" value="Sig_transdc_resp-reg_receiver"/>
</dbReference>
<accession>A0A2N9I6C5</accession>
<evidence type="ECO:0008006" key="13">
    <source>
        <dbReference type="Google" id="ProtNLM"/>
    </source>
</evidence>
<dbReference type="CDD" id="cd17584">
    <property type="entry name" value="REC_typeB_ARR-like"/>
    <property type="match status" value="1"/>
</dbReference>
<feature type="domain" description="LOB" evidence="11">
    <location>
        <begin position="856"/>
        <end position="957"/>
    </location>
</feature>
<dbReference type="FunFam" id="1.10.10.60:FF:000007">
    <property type="entry name" value="Two-component response regulator"/>
    <property type="match status" value="1"/>
</dbReference>
<evidence type="ECO:0000256" key="4">
    <source>
        <dbReference type="ARBA" id="ARBA00023015"/>
    </source>
</evidence>
<keyword evidence="7" id="KW-0597">Phosphoprotein</keyword>
<keyword evidence="5" id="KW-0804">Transcription</keyword>
<protein>
    <recommendedName>
        <fullName evidence="13">Response regulatory domain-containing protein</fullName>
    </recommendedName>
</protein>
<dbReference type="InterPro" id="IPR004883">
    <property type="entry name" value="LOB"/>
</dbReference>
<name>A0A2N9I6C5_FAGSY</name>
<keyword evidence="3" id="KW-0902">Two-component regulatory system</keyword>
<evidence type="ECO:0000256" key="7">
    <source>
        <dbReference type="PROSITE-ProRule" id="PRU00169"/>
    </source>
</evidence>
<feature type="modified residue" description="4-aspartylphosphate" evidence="7">
    <location>
        <position position="72"/>
    </location>
</feature>
<dbReference type="SUPFAM" id="SSF52172">
    <property type="entry name" value="CheY-like"/>
    <property type="match status" value="1"/>
</dbReference>
<evidence type="ECO:0000256" key="8">
    <source>
        <dbReference type="SAM" id="Coils"/>
    </source>
</evidence>
<dbReference type="EMBL" id="OIVN01004805">
    <property type="protein sequence ID" value="SPD19371.1"/>
    <property type="molecule type" value="Genomic_DNA"/>
</dbReference>
<keyword evidence="6" id="KW-0539">Nucleus</keyword>
<organism evidence="12">
    <name type="scientific">Fagus sylvatica</name>
    <name type="common">Beechnut</name>
    <dbReference type="NCBI Taxonomy" id="28930"/>
    <lineage>
        <taxon>Eukaryota</taxon>
        <taxon>Viridiplantae</taxon>
        <taxon>Streptophyta</taxon>
        <taxon>Embryophyta</taxon>
        <taxon>Tracheophyta</taxon>
        <taxon>Spermatophyta</taxon>
        <taxon>Magnoliopsida</taxon>
        <taxon>eudicotyledons</taxon>
        <taxon>Gunneridae</taxon>
        <taxon>Pentapetalae</taxon>
        <taxon>rosids</taxon>
        <taxon>fabids</taxon>
        <taxon>Fagales</taxon>
        <taxon>Fagaceae</taxon>
        <taxon>Fagus</taxon>
    </lineage>
</organism>
<proteinExistence type="inferred from homology"/>
<gene>
    <name evidence="12" type="ORF">FSB_LOCUS47253</name>
</gene>
<dbReference type="Gene3D" id="3.40.50.2300">
    <property type="match status" value="1"/>
</dbReference>
<comment type="subcellular location">
    <subcellularLocation>
        <location evidence="1">Nucleus</location>
    </subcellularLocation>
</comment>
<dbReference type="InterPro" id="IPR011006">
    <property type="entry name" value="CheY-like_superfamily"/>
</dbReference>
<evidence type="ECO:0000259" key="10">
    <source>
        <dbReference type="PROSITE" id="PS50110"/>
    </source>
</evidence>
<dbReference type="GO" id="GO:0003677">
    <property type="term" value="F:DNA binding"/>
    <property type="evidence" value="ECO:0007669"/>
    <property type="project" value="InterPro"/>
</dbReference>
<feature type="compositionally biased region" description="Basic residues" evidence="9">
    <location>
        <begin position="180"/>
        <end position="191"/>
    </location>
</feature>
<dbReference type="InterPro" id="IPR009057">
    <property type="entry name" value="Homeodomain-like_sf"/>
</dbReference>
<dbReference type="PROSITE" id="PS50891">
    <property type="entry name" value="LOB"/>
    <property type="match status" value="1"/>
</dbReference>
<evidence type="ECO:0000256" key="1">
    <source>
        <dbReference type="ARBA" id="ARBA00004123"/>
    </source>
</evidence>
<evidence type="ECO:0000256" key="5">
    <source>
        <dbReference type="ARBA" id="ARBA00023163"/>
    </source>
</evidence>
<feature type="domain" description="Response regulatory" evidence="10">
    <location>
        <begin position="23"/>
        <end position="136"/>
    </location>
</feature>
<dbReference type="NCBIfam" id="TIGR01557">
    <property type="entry name" value="myb_SHAQKYF"/>
    <property type="match status" value="1"/>
</dbReference>
<keyword evidence="8" id="KW-0175">Coiled coil</keyword>
<evidence type="ECO:0000256" key="6">
    <source>
        <dbReference type="ARBA" id="ARBA00023242"/>
    </source>
</evidence>
<dbReference type="GO" id="GO:0000160">
    <property type="term" value="P:phosphorelay signal transduction system"/>
    <property type="evidence" value="ECO:0007669"/>
    <property type="project" value="UniProtKB-KW"/>
</dbReference>
<dbReference type="PROSITE" id="PS50110">
    <property type="entry name" value="RESPONSE_REGULATORY"/>
    <property type="match status" value="1"/>
</dbReference>